<comment type="cofactor">
    <cofactor evidence="1">
        <name>FAD</name>
        <dbReference type="ChEBI" id="CHEBI:57692"/>
    </cofactor>
</comment>
<dbReference type="InterPro" id="IPR002937">
    <property type="entry name" value="Amino_oxidase"/>
</dbReference>
<dbReference type="PRINTS" id="PR00757">
    <property type="entry name" value="AMINEOXDASEF"/>
</dbReference>
<feature type="binding site" evidence="4">
    <location>
        <position position="393"/>
    </location>
    <ligand>
        <name>FAD</name>
        <dbReference type="ChEBI" id="CHEBI:57692"/>
    </ligand>
</feature>
<dbReference type="GO" id="GO:0016491">
    <property type="term" value="F:oxidoreductase activity"/>
    <property type="evidence" value="ECO:0007669"/>
    <property type="project" value="UniProtKB-KW"/>
</dbReference>
<evidence type="ECO:0000256" key="2">
    <source>
        <dbReference type="ARBA" id="ARBA00005995"/>
    </source>
</evidence>
<gene>
    <name evidence="6" type="ORF">DFR69_101246</name>
</gene>
<proteinExistence type="inferred from homology"/>
<dbReference type="SUPFAM" id="SSF54373">
    <property type="entry name" value="FAD-linked reductases, C-terminal domain"/>
    <property type="match status" value="1"/>
</dbReference>
<comment type="similarity">
    <text evidence="2">Belongs to the flavin monoamine oxidase family.</text>
</comment>
<dbReference type="EMBL" id="QGTL01000001">
    <property type="protein sequence ID" value="PWV80910.1"/>
    <property type="molecule type" value="Genomic_DNA"/>
</dbReference>
<dbReference type="PANTHER" id="PTHR43563">
    <property type="entry name" value="AMINE OXIDASE"/>
    <property type="match status" value="1"/>
</dbReference>
<evidence type="ECO:0000259" key="5">
    <source>
        <dbReference type="Pfam" id="PF01593"/>
    </source>
</evidence>
<reference evidence="6 7" key="1">
    <citation type="submission" date="2018-05" db="EMBL/GenBank/DDBJ databases">
        <title>Genomic Encyclopedia of Type Strains, Phase IV (KMG-IV): sequencing the most valuable type-strain genomes for metagenomic binning, comparative biology and taxonomic classification.</title>
        <authorList>
            <person name="Goeker M."/>
        </authorList>
    </citation>
    <scope>NUCLEOTIDE SEQUENCE [LARGE SCALE GENOMIC DNA]</scope>
    <source>
        <strain evidence="6 7">DSM 44717</strain>
    </source>
</reference>
<dbReference type="Gene3D" id="3.90.660.10">
    <property type="match status" value="1"/>
</dbReference>
<dbReference type="AlphaFoldDB" id="A0A317P087"/>
<dbReference type="Proteomes" id="UP000246410">
    <property type="component" value="Unassembled WGS sequence"/>
</dbReference>
<dbReference type="SUPFAM" id="SSF51905">
    <property type="entry name" value="FAD/NAD(P)-binding domain"/>
    <property type="match status" value="1"/>
</dbReference>
<evidence type="ECO:0000313" key="7">
    <source>
        <dbReference type="Proteomes" id="UP000246410"/>
    </source>
</evidence>
<dbReference type="PANTHER" id="PTHR43563:SF1">
    <property type="entry name" value="AMINE OXIDASE [FLAVIN-CONTAINING] B"/>
    <property type="match status" value="1"/>
</dbReference>
<accession>A0A317P087</accession>
<feature type="binding site" evidence="4">
    <location>
        <position position="205"/>
    </location>
    <ligand>
        <name>FAD</name>
        <dbReference type="ChEBI" id="CHEBI:57692"/>
    </ligand>
</feature>
<dbReference type="InterPro" id="IPR001613">
    <property type="entry name" value="Flavin_amine_oxidase"/>
</dbReference>
<evidence type="ECO:0000256" key="1">
    <source>
        <dbReference type="ARBA" id="ARBA00001974"/>
    </source>
</evidence>
<evidence type="ECO:0000313" key="6">
    <source>
        <dbReference type="EMBL" id="PWV80910.1"/>
    </source>
</evidence>
<feature type="domain" description="Amine oxidase" evidence="5">
    <location>
        <begin position="2"/>
        <end position="417"/>
    </location>
</feature>
<dbReference type="Gene3D" id="3.50.50.60">
    <property type="entry name" value="FAD/NAD(P)-binding domain"/>
    <property type="match status" value="1"/>
</dbReference>
<dbReference type="InterPro" id="IPR050703">
    <property type="entry name" value="Flavin_MAO"/>
</dbReference>
<evidence type="ECO:0000256" key="4">
    <source>
        <dbReference type="PIRSR" id="PIRSR601613-1"/>
    </source>
</evidence>
<sequence>MLVLEARDRVGGRTLNEPIDDEHIVEVGGQWIGPTQHRVLDLVAELGLDLHATHQHGDTLVEFRGRSKRYRGRIPALPPHVLADVAQAQLRLDRMARKVPPAAPWTAPRAAEWDSQTLDTWLRRHVRTQGGRDVCALVCQAVFAAEPADLSLLHFLFYLRSGGGIDQLTSTTGGAQHWRVVGGTQRIAEEMARRLGAAVELSNPVRRIETTDLDVTVVADRRTVRARAVIVAIPPTLTARISYDPPLPGHRDQVAQRFVQGSVIKCMAVYPEPFWRRDGLNGQATSDVGPVKLCYDNSPPDAAKGVLLGFLEANHARRLGQLSPAERRAEVLGCFARHFGPAAAEPLRYLEKDWSQEEWTRGCYGGYLPPGGWTAYRDAVRAPIGRIHWAGAESATVWNGYMDGALTSGERAATEVLAVLDAGSPRLIPG</sequence>
<dbReference type="InterPro" id="IPR036188">
    <property type="entry name" value="FAD/NAD-bd_sf"/>
</dbReference>
<name>A0A317P087_9NOCA</name>
<keyword evidence="7" id="KW-1185">Reference proteome</keyword>
<organism evidence="6 7">
    <name type="scientific">Nocardia neocaledoniensis</name>
    <dbReference type="NCBI Taxonomy" id="236511"/>
    <lineage>
        <taxon>Bacteria</taxon>
        <taxon>Bacillati</taxon>
        <taxon>Actinomycetota</taxon>
        <taxon>Actinomycetes</taxon>
        <taxon>Mycobacteriales</taxon>
        <taxon>Nocardiaceae</taxon>
        <taxon>Nocardia</taxon>
    </lineage>
</organism>
<feature type="binding site" evidence="4">
    <location>
        <position position="310"/>
    </location>
    <ligand>
        <name>substrate</name>
    </ligand>
</feature>
<feature type="binding site" evidence="4">
    <location>
        <begin position="5"/>
        <end position="6"/>
    </location>
    <ligand>
        <name>FAD</name>
        <dbReference type="ChEBI" id="CHEBI:57692"/>
    </ligand>
</feature>
<comment type="caution">
    <text evidence="6">The sequence shown here is derived from an EMBL/GenBank/DDBJ whole genome shotgun (WGS) entry which is preliminary data.</text>
</comment>
<keyword evidence="3" id="KW-0560">Oxidoreductase</keyword>
<dbReference type="Pfam" id="PF01593">
    <property type="entry name" value="Amino_oxidase"/>
    <property type="match status" value="1"/>
</dbReference>
<evidence type="ECO:0000256" key="3">
    <source>
        <dbReference type="ARBA" id="ARBA00023002"/>
    </source>
</evidence>
<dbReference type="Gene3D" id="1.10.405.10">
    <property type="entry name" value="Guanine Nucleotide Dissociation Inhibitor, domain 1"/>
    <property type="match status" value="1"/>
</dbReference>
<protein>
    <submittedName>
        <fullName evidence="6">Monoamine oxidase</fullName>
    </submittedName>
</protein>